<reference evidence="2 3" key="1">
    <citation type="submission" date="2017-10" db="EMBL/GenBank/DDBJ databases">
        <title>Integration of genomic and chemical information greatly accelerates assignment of the full stereostructure of myelolactone, a potent inhibitor of myeloma from a marine-derived Micromonospora.</title>
        <authorList>
            <person name="Kim M.C."/>
            <person name="Machado H."/>
            <person name="Jensen P.R."/>
            <person name="Fenical W."/>
        </authorList>
    </citation>
    <scope>NUCLEOTIDE SEQUENCE [LARGE SCALE GENOMIC DNA]</scope>
    <source>
        <strain evidence="2 3">CNY-010</strain>
    </source>
</reference>
<gene>
    <name evidence="2" type="ORF">CSH63_04760</name>
</gene>
<protein>
    <submittedName>
        <fullName evidence="2">Uncharacterized protein</fullName>
    </submittedName>
</protein>
<dbReference type="EMBL" id="CP024087">
    <property type="protein sequence ID" value="AYF26783.1"/>
    <property type="molecule type" value="Genomic_DNA"/>
</dbReference>
<dbReference type="Proteomes" id="UP000267804">
    <property type="component" value="Chromosome"/>
</dbReference>
<keyword evidence="1" id="KW-1133">Transmembrane helix</keyword>
<dbReference type="AlphaFoldDB" id="A0A386WFC0"/>
<feature type="transmembrane region" description="Helical" evidence="1">
    <location>
        <begin position="40"/>
        <end position="58"/>
    </location>
</feature>
<feature type="transmembrane region" description="Helical" evidence="1">
    <location>
        <begin position="16"/>
        <end position="34"/>
    </location>
</feature>
<keyword evidence="1" id="KW-0812">Transmembrane</keyword>
<dbReference type="KEGG" id="mtua:CSH63_04760"/>
<keyword evidence="1" id="KW-0472">Membrane</keyword>
<evidence type="ECO:0000313" key="3">
    <source>
        <dbReference type="Proteomes" id="UP000267804"/>
    </source>
</evidence>
<organism evidence="2 3">
    <name type="scientific">Micromonospora tulbaghiae</name>
    <dbReference type="NCBI Taxonomy" id="479978"/>
    <lineage>
        <taxon>Bacteria</taxon>
        <taxon>Bacillati</taxon>
        <taxon>Actinomycetota</taxon>
        <taxon>Actinomycetes</taxon>
        <taxon>Micromonosporales</taxon>
        <taxon>Micromonosporaceae</taxon>
        <taxon>Micromonospora</taxon>
    </lineage>
</organism>
<proteinExistence type="predicted"/>
<evidence type="ECO:0000256" key="1">
    <source>
        <dbReference type="SAM" id="Phobius"/>
    </source>
</evidence>
<name>A0A386WFC0_9ACTN</name>
<dbReference type="RefSeq" id="WP_120569198.1">
    <property type="nucleotide sequence ID" value="NZ_CP024087.1"/>
</dbReference>
<evidence type="ECO:0000313" key="2">
    <source>
        <dbReference type="EMBL" id="AYF26783.1"/>
    </source>
</evidence>
<sequence>MLFVDARERRLNTARILGNIALLVGLLITMMGLATDSTPAKGYVFAGMLVFIGVGLRLEAGLTDRRWRTPAGQQPVLCPS</sequence>
<accession>A0A386WFC0</accession>